<evidence type="ECO:0000256" key="8">
    <source>
        <dbReference type="ARBA" id="ARBA00023319"/>
    </source>
</evidence>
<dbReference type="SUPFAM" id="SSF48726">
    <property type="entry name" value="Immunoglobulin"/>
    <property type="match status" value="2"/>
</dbReference>
<keyword evidence="3" id="KW-0723">Serine/threonine-protein kinase</keyword>
<reference evidence="14 15" key="1">
    <citation type="journal article" date="2018" name="G3 (Bethesda)">
        <title>A High-Quality Reference Genome for the Invasive Mosquitofish Gambusia affinis Using a Chicago Library.</title>
        <authorList>
            <person name="Hoffberg S.L."/>
            <person name="Troendle N.J."/>
            <person name="Glenn T.C."/>
            <person name="Mahmud O."/>
            <person name="Louha S."/>
            <person name="Chalopin D."/>
            <person name="Bennetzen J.L."/>
            <person name="Mauricio R."/>
        </authorList>
    </citation>
    <scope>NUCLEOTIDE SEQUENCE [LARGE SCALE GENOMIC DNA]</scope>
    <source>
        <strain evidence="14">NE01/NJP1002.9</strain>
        <tissue evidence="14">Muscle</tissue>
    </source>
</reference>
<keyword evidence="8" id="KW-0393">Immunoglobulin domain</keyword>
<dbReference type="GO" id="GO:0005524">
    <property type="term" value="F:ATP binding"/>
    <property type="evidence" value="ECO:0007669"/>
    <property type="project" value="InterPro"/>
</dbReference>
<dbReference type="STRING" id="33528.ENSGAFP00000013782"/>
<feature type="region of interest" description="Disordered" evidence="11">
    <location>
        <begin position="1559"/>
        <end position="1621"/>
    </location>
</feature>
<dbReference type="Proteomes" id="UP000250572">
    <property type="component" value="Unassembled WGS sequence"/>
</dbReference>
<dbReference type="EC" id="2.7.11.1" evidence="2"/>
<feature type="region of interest" description="Disordered" evidence="11">
    <location>
        <begin position="1087"/>
        <end position="1170"/>
    </location>
</feature>
<keyword evidence="15" id="KW-1185">Reference proteome</keyword>
<dbReference type="PANTHER" id="PTHR47091">
    <property type="entry name" value="ALPHA-PROTEIN KINASE 2-RELATED"/>
    <property type="match status" value="1"/>
</dbReference>
<organism evidence="14 15">
    <name type="scientific">Gambusia affinis</name>
    <name type="common">Western mosquitofish</name>
    <name type="synonym">Heterandria affinis</name>
    <dbReference type="NCBI Taxonomy" id="33528"/>
    <lineage>
        <taxon>Eukaryota</taxon>
        <taxon>Metazoa</taxon>
        <taxon>Chordata</taxon>
        <taxon>Craniata</taxon>
        <taxon>Vertebrata</taxon>
        <taxon>Euteleostomi</taxon>
        <taxon>Actinopterygii</taxon>
        <taxon>Neopterygii</taxon>
        <taxon>Teleostei</taxon>
        <taxon>Neoteleostei</taxon>
        <taxon>Acanthomorphata</taxon>
        <taxon>Ovalentaria</taxon>
        <taxon>Atherinomorphae</taxon>
        <taxon>Cyprinodontiformes</taxon>
        <taxon>Poeciliidae</taxon>
        <taxon>Poeciliinae</taxon>
        <taxon>Gambusia</taxon>
    </lineage>
</organism>
<dbReference type="InterPro" id="IPR007110">
    <property type="entry name" value="Ig-like_dom"/>
</dbReference>
<feature type="region of interest" description="Disordered" evidence="11">
    <location>
        <begin position="402"/>
        <end position="424"/>
    </location>
</feature>
<evidence type="ECO:0000259" key="13">
    <source>
        <dbReference type="PROSITE" id="PS51158"/>
    </source>
</evidence>
<dbReference type="SMART" id="SM00811">
    <property type="entry name" value="Alpha_kinase"/>
    <property type="match status" value="1"/>
</dbReference>
<feature type="compositionally biased region" description="Basic and acidic residues" evidence="11">
    <location>
        <begin position="559"/>
        <end position="569"/>
    </location>
</feature>
<dbReference type="Gene3D" id="2.60.40.10">
    <property type="entry name" value="Immunoglobulins"/>
    <property type="match status" value="2"/>
</dbReference>
<feature type="compositionally biased region" description="Basic and acidic residues" evidence="11">
    <location>
        <begin position="514"/>
        <end position="527"/>
    </location>
</feature>
<feature type="compositionally biased region" description="Polar residues" evidence="11">
    <location>
        <begin position="735"/>
        <end position="746"/>
    </location>
</feature>
<evidence type="ECO:0000256" key="1">
    <source>
        <dbReference type="ARBA" id="ARBA00008651"/>
    </source>
</evidence>
<dbReference type="Pfam" id="PF07679">
    <property type="entry name" value="I-set"/>
    <property type="match status" value="2"/>
</dbReference>
<comment type="catalytic activity">
    <reaction evidence="9">
        <text>L-threonyl-[protein] + ATP = O-phospho-L-threonyl-[protein] + ADP + H(+)</text>
        <dbReference type="Rhea" id="RHEA:46608"/>
        <dbReference type="Rhea" id="RHEA-COMP:11060"/>
        <dbReference type="Rhea" id="RHEA-COMP:11605"/>
        <dbReference type="ChEBI" id="CHEBI:15378"/>
        <dbReference type="ChEBI" id="CHEBI:30013"/>
        <dbReference type="ChEBI" id="CHEBI:30616"/>
        <dbReference type="ChEBI" id="CHEBI:61977"/>
        <dbReference type="ChEBI" id="CHEBI:456216"/>
        <dbReference type="EC" id="2.7.11.1"/>
    </reaction>
</comment>
<evidence type="ECO:0000313" key="14">
    <source>
        <dbReference type="EMBL" id="PWA29181.1"/>
    </source>
</evidence>
<dbReference type="SUPFAM" id="SSF56112">
    <property type="entry name" value="Protein kinase-like (PK-like)"/>
    <property type="match status" value="1"/>
</dbReference>
<feature type="domain" description="Alpha-type protein kinase" evidence="13">
    <location>
        <begin position="1318"/>
        <end position="1549"/>
    </location>
</feature>
<keyword evidence="4" id="KW-0808">Transferase</keyword>
<feature type="region of interest" description="Disordered" evidence="11">
    <location>
        <begin position="677"/>
        <end position="746"/>
    </location>
</feature>
<dbReference type="InterPro" id="IPR013098">
    <property type="entry name" value="Ig_I-set"/>
</dbReference>
<feature type="region of interest" description="Disordered" evidence="11">
    <location>
        <begin position="194"/>
        <end position="219"/>
    </location>
</feature>
<evidence type="ECO:0000256" key="3">
    <source>
        <dbReference type="ARBA" id="ARBA00022527"/>
    </source>
</evidence>
<evidence type="ECO:0000256" key="5">
    <source>
        <dbReference type="ARBA" id="ARBA00022737"/>
    </source>
</evidence>
<dbReference type="PANTHER" id="PTHR47091:SF1">
    <property type="entry name" value="ALPHA-PROTEIN KINASE 3"/>
    <property type="match status" value="1"/>
</dbReference>
<sequence>MGSRRTEALSAFGNGRSSNGNNVSGRSRPSGCSYLSNVRPENRSTLCSVMAQLAEEMPPSFVTTLKSRAVSESCSVKFTCVVTGHPVPQITWYKDDKQMDRYCGLPKYEIFHNGQNHSLHIYNCTMDDAAIYQASAINSKGIVSCSGVLEVGEMNEFKIHQRYFAKLKQKGENKCRETQGKENLEPLRTISPDRTQRKRRSTMETFVSTPSPIEDEGSEEIHQAEGLETECMLQKSTVEEAYKNSNPDIKEAVCAKTTGHINNDPGNKSRTYMYDPDHKSFTSQQPKSPFVMKKIKISNSATPVKPESFGERKMMEDDISSAVPICTKTVLAGRNSEDVMEVESIVSSSLTNTNSKNIGGEHGILAKEEGLFIKNASKDENMFNKRKVPSQREIVPISEFSVPASPSPTVSEKEGKKIAKHTNEGSYKETEKCLEKQKQVPNIVPAQNKSSNKSRLLSSTKEDTYKTGHVGTLDTNVKSNTSLDGSGFRELVNTPCDTGAVSLQCPCERTESLLPEKETSPCQKKEFASQPAVPSEADADMNRNDAPVSLKLPLNQHNIHPELPQKTDDMLTSPLSSSPQTITDEIPQDTSGDSRKPNGSCLPIFTRLQKSAHEIPSCSEIIPQCNVAVTQQSQADTATKTFDGTEIQEEKLKVGEVSKFKVQTVRGTRTEKILEVEMSSLHEKANSQKTKDAGKKDSEEKSAQSRIVDAKKSQSAHCEDLKEGRLETATRKQLPENTNTPKDTMTFTKIPKTESKVISVAELLRSQIKALELTQDNQVSNMTFPSKLTKDPLIKDKEVCQQARAESKKCKPGVETIKTKNKTETITDRVPETNLKETLMKVYQQLNEKEQGHVLTSNETSTTIQTLYTPVVVPSTFFKETHTATDINMIHGREDKSNEDVMDTSQETVVPLKDYSIISWSECKNVSNSPLSLPSENGFIKEIQSISNPPETSLQKSGSLITAAHMENNIQKEQGTVVEHTRGGTVQVPSMETPTSQKQLNNKLERVSEQYKMEKPIANSFQTLQAYNQSEHEFSLTRQVMDILPTEQESLVVKEDMRPDPFNVLTPEFTPLLKKIDFISTIPSATPQELASGARRKIPTPNGKTEEAQESTSPTNSQTQKREMPGHSSKLSASSVSPSLSRRSPLLLSTEEQTSVEERQSPLLTRKKMATETQIQTQLCTEKILTEGKPTEKDKHNPFKAPQVIRKIRAEAFADGSGHLKLWCQFFNVLSDSNIKWYKDEEEIAQVKRNAGDETQVNLAIVQASSKDSGVYGCSITNEYGSDTTDFLLSADILAGMSLREDLGVGEEIEMTPLIFNKGLADSGIWGNKFFGRIMMTESQIGDSCSSKIWRAKVIYGLEPVFESGNTCIIKIHSPITYAGKEESSLIERNQHIMKQECRNQNLAREYCKIFSAEARIIENFGPPLEIIPVYLMYRPANPVPYATVETDLIGVYKKYSVLDNTGRIDIKTGSEVEQKCSALQHWIFQWTAGNLLLTRLEGVDTKITNVGISVKSTGHQGLCVEGNPKVFDQFVLQHKCNYFCGLLGMRSLKVMDFLSTPTKPKGSKSPLLQRKKAVPSSSPQTSRKVAVSPRMPRKAELEGSESSSNQKDSVAPNVVNAAQT</sequence>
<feature type="compositionally biased region" description="Basic and acidic residues" evidence="11">
    <location>
        <begin position="411"/>
        <end position="424"/>
    </location>
</feature>
<feature type="compositionally biased region" description="Low complexity" evidence="11">
    <location>
        <begin position="13"/>
        <end position="30"/>
    </location>
</feature>
<dbReference type="EMBL" id="NHOQ01000682">
    <property type="protein sequence ID" value="PWA29181.1"/>
    <property type="molecule type" value="Genomic_DNA"/>
</dbReference>
<evidence type="ECO:0000256" key="7">
    <source>
        <dbReference type="ARBA" id="ARBA00023157"/>
    </source>
</evidence>
<dbReference type="Pfam" id="PF02816">
    <property type="entry name" value="Alpha_kinase"/>
    <property type="match status" value="1"/>
</dbReference>
<comment type="catalytic activity">
    <reaction evidence="10">
        <text>L-seryl-[protein] + ATP = O-phospho-L-seryl-[protein] + ADP + H(+)</text>
        <dbReference type="Rhea" id="RHEA:17989"/>
        <dbReference type="Rhea" id="RHEA-COMP:9863"/>
        <dbReference type="Rhea" id="RHEA-COMP:11604"/>
        <dbReference type="ChEBI" id="CHEBI:15378"/>
        <dbReference type="ChEBI" id="CHEBI:29999"/>
        <dbReference type="ChEBI" id="CHEBI:30616"/>
        <dbReference type="ChEBI" id="CHEBI:83421"/>
        <dbReference type="ChEBI" id="CHEBI:456216"/>
        <dbReference type="EC" id="2.7.11.1"/>
    </reaction>
</comment>
<dbReference type="InterPro" id="IPR011009">
    <property type="entry name" value="Kinase-like_dom_sf"/>
</dbReference>
<evidence type="ECO:0000256" key="9">
    <source>
        <dbReference type="ARBA" id="ARBA00047899"/>
    </source>
</evidence>
<feature type="region of interest" description="Disordered" evidence="11">
    <location>
        <begin position="514"/>
        <end position="543"/>
    </location>
</feature>
<dbReference type="Gene3D" id="3.20.200.10">
    <property type="entry name" value="MHCK/EF2 kinase"/>
    <property type="match status" value="1"/>
</dbReference>
<keyword evidence="6" id="KW-0418">Kinase</keyword>
<feature type="compositionally biased region" description="Basic and acidic residues" evidence="11">
    <location>
        <begin position="677"/>
        <end position="734"/>
    </location>
</feature>
<dbReference type="FunFam" id="2.60.40.10:FF:000069">
    <property type="entry name" value="Alpha-protein kinase 3"/>
    <property type="match status" value="1"/>
</dbReference>
<feature type="domain" description="Ig-like" evidence="12">
    <location>
        <begin position="59"/>
        <end position="150"/>
    </location>
</feature>
<comment type="caution">
    <text evidence="14">The sequence shown here is derived from an EMBL/GenBank/DDBJ whole genome shotgun (WGS) entry which is preliminary data.</text>
</comment>
<feature type="compositionally biased region" description="Polar residues" evidence="11">
    <location>
        <begin position="1110"/>
        <end position="1119"/>
    </location>
</feature>
<dbReference type="InterPro" id="IPR003599">
    <property type="entry name" value="Ig_sub"/>
</dbReference>
<feature type="region of interest" description="Disordered" evidence="11">
    <location>
        <begin position="1"/>
        <end position="30"/>
    </location>
</feature>
<gene>
    <name evidence="14" type="ORF">CCH79_00006172</name>
</gene>
<dbReference type="InterPro" id="IPR004166">
    <property type="entry name" value="a-kinase_dom"/>
</dbReference>
<feature type="region of interest" description="Disordered" evidence="11">
    <location>
        <begin position="559"/>
        <end position="598"/>
    </location>
</feature>
<evidence type="ECO:0000256" key="4">
    <source>
        <dbReference type="ARBA" id="ARBA00022679"/>
    </source>
</evidence>
<keyword evidence="5" id="KW-0677">Repeat</keyword>
<dbReference type="SMART" id="SM00408">
    <property type="entry name" value="IGc2"/>
    <property type="match status" value="2"/>
</dbReference>
<protein>
    <recommendedName>
        <fullName evidence="2">non-specific serine/threonine protein kinase</fullName>
        <ecNumber evidence="2">2.7.11.1</ecNumber>
    </recommendedName>
</protein>
<evidence type="ECO:0000256" key="11">
    <source>
        <dbReference type="SAM" id="MobiDB-lite"/>
    </source>
</evidence>
<evidence type="ECO:0000256" key="6">
    <source>
        <dbReference type="ARBA" id="ARBA00022777"/>
    </source>
</evidence>
<evidence type="ECO:0000259" key="12">
    <source>
        <dbReference type="PROSITE" id="PS50835"/>
    </source>
</evidence>
<dbReference type="GO" id="GO:0055013">
    <property type="term" value="P:cardiac muscle cell development"/>
    <property type="evidence" value="ECO:0007669"/>
    <property type="project" value="TreeGrafter"/>
</dbReference>
<evidence type="ECO:0000256" key="10">
    <source>
        <dbReference type="ARBA" id="ARBA00048679"/>
    </source>
</evidence>
<dbReference type="PROSITE" id="PS51158">
    <property type="entry name" value="ALPHA_KINASE"/>
    <property type="match status" value="1"/>
</dbReference>
<feature type="compositionally biased region" description="Low complexity" evidence="11">
    <location>
        <begin position="1128"/>
        <end position="1149"/>
    </location>
</feature>
<feature type="domain" description="Ig-like" evidence="12">
    <location>
        <begin position="1202"/>
        <end position="1290"/>
    </location>
</feature>
<accession>A0A315W0P4</accession>
<name>A0A315W0P4_GAMAF</name>
<dbReference type="GO" id="GO:0005634">
    <property type="term" value="C:nucleus"/>
    <property type="evidence" value="ECO:0007669"/>
    <property type="project" value="TreeGrafter"/>
</dbReference>
<dbReference type="SMART" id="SM00409">
    <property type="entry name" value="IG"/>
    <property type="match status" value="2"/>
</dbReference>
<dbReference type="PROSITE" id="PS50835">
    <property type="entry name" value="IG_LIKE"/>
    <property type="match status" value="2"/>
</dbReference>
<keyword evidence="7" id="KW-1015">Disulfide bond</keyword>
<dbReference type="InterPro" id="IPR013783">
    <property type="entry name" value="Ig-like_fold"/>
</dbReference>
<comment type="similarity">
    <text evidence="1">Belongs to the protein kinase superfamily. Alpha-type protein kinase family. ALPK subfamily.</text>
</comment>
<evidence type="ECO:0000313" key="15">
    <source>
        <dbReference type="Proteomes" id="UP000250572"/>
    </source>
</evidence>
<dbReference type="InterPro" id="IPR036179">
    <property type="entry name" value="Ig-like_dom_sf"/>
</dbReference>
<dbReference type="GO" id="GO:0004674">
    <property type="term" value="F:protein serine/threonine kinase activity"/>
    <property type="evidence" value="ECO:0007669"/>
    <property type="project" value="UniProtKB-KW"/>
</dbReference>
<dbReference type="InterPro" id="IPR003598">
    <property type="entry name" value="Ig_sub2"/>
</dbReference>
<proteinExistence type="inferred from homology"/>
<evidence type="ECO:0000256" key="2">
    <source>
        <dbReference type="ARBA" id="ARBA00012513"/>
    </source>
</evidence>
<feature type="compositionally biased region" description="Polar residues" evidence="11">
    <location>
        <begin position="573"/>
        <end position="591"/>
    </location>
</feature>